<dbReference type="PANTHER" id="PTHR42939">
    <property type="entry name" value="ABC TRANSPORTER ATP-BINDING PROTEIN ALBC-RELATED"/>
    <property type="match status" value="1"/>
</dbReference>
<dbReference type="SUPFAM" id="SSF52540">
    <property type="entry name" value="P-loop containing nucleoside triphosphate hydrolases"/>
    <property type="match status" value="1"/>
</dbReference>
<keyword evidence="1" id="KW-0813">Transport</keyword>
<reference evidence="6" key="1">
    <citation type="submission" date="2016-10" db="EMBL/GenBank/DDBJ databases">
        <authorList>
            <person name="Varghese N."/>
            <person name="Submissions S."/>
        </authorList>
    </citation>
    <scope>NUCLEOTIDE SEQUENCE [LARGE SCALE GENOMIC DNA]</scope>
    <source>
        <strain evidence="6">CGMCC 1.3704</strain>
    </source>
</reference>
<proteinExistence type="predicted"/>
<protein>
    <submittedName>
        <fullName evidence="5">ABC-2 type transport system ATP-binding protein</fullName>
    </submittedName>
</protein>
<dbReference type="PROSITE" id="PS50893">
    <property type="entry name" value="ABC_TRANSPORTER_2"/>
    <property type="match status" value="1"/>
</dbReference>
<accession>A0A1I4ADA6</accession>
<dbReference type="RefSeq" id="WP_075038227.1">
    <property type="nucleotide sequence ID" value="NZ_FOSB01000017.1"/>
</dbReference>
<dbReference type="InterPro" id="IPR003439">
    <property type="entry name" value="ABC_transporter-like_ATP-bd"/>
</dbReference>
<evidence type="ECO:0000313" key="5">
    <source>
        <dbReference type="EMBL" id="SFK54293.1"/>
    </source>
</evidence>
<dbReference type="OrthoDB" id="9804819at2"/>
<keyword evidence="3 5" id="KW-0067">ATP-binding</keyword>
<gene>
    <name evidence="5" type="ORF">SAMN04487936_11721</name>
</gene>
<feature type="domain" description="ABC transporter" evidence="4">
    <location>
        <begin position="1"/>
        <end position="231"/>
    </location>
</feature>
<evidence type="ECO:0000259" key="4">
    <source>
        <dbReference type="PROSITE" id="PS50893"/>
    </source>
</evidence>
<evidence type="ECO:0000256" key="1">
    <source>
        <dbReference type="ARBA" id="ARBA00022448"/>
    </source>
</evidence>
<dbReference type="Gene3D" id="3.40.50.300">
    <property type="entry name" value="P-loop containing nucleotide triphosphate hydrolases"/>
    <property type="match status" value="1"/>
</dbReference>
<keyword evidence="2" id="KW-0547">Nucleotide-binding</keyword>
<dbReference type="InterPro" id="IPR003593">
    <property type="entry name" value="AAA+_ATPase"/>
</dbReference>
<keyword evidence="6" id="KW-1185">Reference proteome</keyword>
<dbReference type="AlphaFoldDB" id="A0A1I4ADA6"/>
<dbReference type="EMBL" id="FOSB01000017">
    <property type="protein sequence ID" value="SFK54293.1"/>
    <property type="molecule type" value="Genomic_DNA"/>
</dbReference>
<sequence length="231" mass="26202">MEKAALVVNRCCVDIRKERILTDIDFQVNQGEILALVGHNGAGKSTLIKAMIGAREKASGTCKIGDYDQDKQYKEYKRSFTNIPEEPVLFSELTVFHHFKLYQKSYNIEEGLFNERVEYYTGAFELTDKMNSFPESLSKGMRQKVQTICALLPDVPIIFIDEPFMGLDVYAGATLEQVLKDKRREGVGFVLTTHQLEKLSTLADQYVMLSNGKVSSKGTVSDFTQLDRRFT</sequence>
<dbReference type="PANTHER" id="PTHR42939:SF5">
    <property type="entry name" value="ABC-TYPE TRANSPORTER ATP-BINDING PROTEIN ECSA"/>
    <property type="match status" value="1"/>
</dbReference>
<evidence type="ECO:0000313" key="6">
    <source>
        <dbReference type="Proteomes" id="UP000183557"/>
    </source>
</evidence>
<dbReference type="InterPro" id="IPR027417">
    <property type="entry name" value="P-loop_NTPase"/>
</dbReference>
<dbReference type="InterPro" id="IPR051782">
    <property type="entry name" value="ABC_Transporter_VariousFunc"/>
</dbReference>
<dbReference type="GO" id="GO:0005524">
    <property type="term" value="F:ATP binding"/>
    <property type="evidence" value="ECO:0007669"/>
    <property type="project" value="UniProtKB-KW"/>
</dbReference>
<dbReference type="Proteomes" id="UP000183557">
    <property type="component" value="Unassembled WGS sequence"/>
</dbReference>
<dbReference type="Pfam" id="PF00005">
    <property type="entry name" value="ABC_tran"/>
    <property type="match status" value="1"/>
</dbReference>
<name>A0A1I4ADA6_HALDA</name>
<evidence type="ECO:0000256" key="2">
    <source>
        <dbReference type="ARBA" id="ARBA00022741"/>
    </source>
</evidence>
<dbReference type="CDD" id="cd03230">
    <property type="entry name" value="ABC_DR_subfamily_A"/>
    <property type="match status" value="1"/>
</dbReference>
<organism evidence="5 6">
    <name type="scientific">Halobacillus dabanensis</name>
    <dbReference type="NCBI Taxonomy" id="240302"/>
    <lineage>
        <taxon>Bacteria</taxon>
        <taxon>Bacillati</taxon>
        <taxon>Bacillota</taxon>
        <taxon>Bacilli</taxon>
        <taxon>Bacillales</taxon>
        <taxon>Bacillaceae</taxon>
        <taxon>Halobacillus</taxon>
    </lineage>
</organism>
<evidence type="ECO:0000256" key="3">
    <source>
        <dbReference type="ARBA" id="ARBA00022840"/>
    </source>
</evidence>
<dbReference type="SMART" id="SM00382">
    <property type="entry name" value="AAA"/>
    <property type="match status" value="1"/>
</dbReference>
<dbReference type="GO" id="GO:0016887">
    <property type="term" value="F:ATP hydrolysis activity"/>
    <property type="evidence" value="ECO:0007669"/>
    <property type="project" value="InterPro"/>
</dbReference>